<evidence type="ECO:0000313" key="4">
    <source>
        <dbReference type="EMBL" id="GAA2780574.1"/>
    </source>
</evidence>
<evidence type="ECO:0000256" key="1">
    <source>
        <dbReference type="ARBA" id="ARBA00023002"/>
    </source>
</evidence>
<proteinExistence type="predicted"/>
<dbReference type="Gene3D" id="3.30.70.2450">
    <property type="match status" value="1"/>
</dbReference>
<dbReference type="RefSeq" id="WP_344678504.1">
    <property type="nucleotide sequence ID" value="NZ_BAAAUX010000006.1"/>
</dbReference>
<dbReference type="PANTHER" id="PTHR43476:SF4">
    <property type="entry name" value="BLR0106 PROTEIN"/>
    <property type="match status" value="1"/>
</dbReference>
<sequence length="401" mass="44038">MGKHDQRPVLIVGAGPVGLTAALAVRAQGLPAVVLEADPVDRERPGSRALFVHRESLRHLEEMSPGLGTEINEHGVLWTSRSTYFRGRQVFSRTYAGAEFAGFPPFTSLRQVDTERFLRKYCHDAGVEFVWDSPVTSVRPQDDGVEVTVGDGGTWSAEYVIGADGARSAVRKSLGIKLEGDRAEGFHVVVDIRDDSPSRSLERVLHYEHPELGGRTVLFVPFAGGFQVDLQCRESDSAEEFATTGGVREWLGKVLPERHRDNVLWVSKYTFQQVVANTFTDEHRRVLLVGEAAHLFPPFGARGLNSGIADAAAAAGAIRAGLDSGRRDAVAEFDRDRRDAALFNRDAAAEALRQLRPQPGRRFKQLAAARFAPLLPSLGRWLENAPYGAKTGRAQSSRGRY</sequence>
<accession>A0ABN3V6I8</accession>
<dbReference type="InterPro" id="IPR036188">
    <property type="entry name" value="FAD/NAD-bd_sf"/>
</dbReference>
<dbReference type="Pfam" id="PF01494">
    <property type="entry name" value="FAD_binding_3"/>
    <property type="match status" value="1"/>
</dbReference>
<comment type="caution">
    <text evidence="4">The sequence shown here is derived from an EMBL/GenBank/DDBJ whole genome shotgun (WGS) entry which is preliminary data.</text>
</comment>
<keyword evidence="4" id="KW-0503">Monooxygenase</keyword>
<gene>
    <name evidence="4" type="ORF">GCM10010470_12970</name>
</gene>
<dbReference type="EMBL" id="BAAAUX010000006">
    <property type="protein sequence ID" value="GAA2780574.1"/>
    <property type="molecule type" value="Genomic_DNA"/>
</dbReference>
<dbReference type="Proteomes" id="UP001500979">
    <property type="component" value="Unassembled WGS sequence"/>
</dbReference>
<keyword evidence="2" id="KW-0520">NAD</keyword>
<evidence type="ECO:0000313" key="5">
    <source>
        <dbReference type="Proteomes" id="UP001500979"/>
    </source>
</evidence>
<dbReference type="Gene3D" id="3.50.50.60">
    <property type="entry name" value="FAD/NAD(P)-binding domain"/>
    <property type="match status" value="1"/>
</dbReference>
<keyword evidence="5" id="KW-1185">Reference proteome</keyword>
<reference evidence="4 5" key="1">
    <citation type="journal article" date="2019" name="Int. J. Syst. Evol. Microbiol.">
        <title>The Global Catalogue of Microorganisms (GCM) 10K type strain sequencing project: providing services to taxonomists for standard genome sequencing and annotation.</title>
        <authorList>
            <consortium name="The Broad Institute Genomics Platform"/>
            <consortium name="The Broad Institute Genome Sequencing Center for Infectious Disease"/>
            <person name="Wu L."/>
            <person name="Ma J."/>
        </authorList>
    </citation>
    <scope>NUCLEOTIDE SEQUENCE [LARGE SCALE GENOMIC DNA]</scope>
    <source>
        <strain evidence="4 5">JCM 9383</strain>
    </source>
</reference>
<organism evidence="4 5">
    <name type="scientific">Saccharopolyspora taberi</name>
    <dbReference type="NCBI Taxonomy" id="60895"/>
    <lineage>
        <taxon>Bacteria</taxon>
        <taxon>Bacillati</taxon>
        <taxon>Actinomycetota</taxon>
        <taxon>Actinomycetes</taxon>
        <taxon>Pseudonocardiales</taxon>
        <taxon>Pseudonocardiaceae</taxon>
        <taxon>Saccharopolyspora</taxon>
    </lineage>
</organism>
<dbReference type="PANTHER" id="PTHR43476">
    <property type="entry name" value="3-(3-HYDROXY-PHENYL)PROPIONATE/3-HYDROXYCINNAMIC ACID HYDROXYLASE"/>
    <property type="match status" value="1"/>
</dbReference>
<dbReference type="SUPFAM" id="SSF51905">
    <property type="entry name" value="FAD/NAD(P)-binding domain"/>
    <property type="match status" value="1"/>
</dbReference>
<dbReference type="InterPro" id="IPR002938">
    <property type="entry name" value="FAD-bd"/>
</dbReference>
<feature type="domain" description="FAD-binding" evidence="3">
    <location>
        <begin position="8"/>
        <end position="341"/>
    </location>
</feature>
<protein>
    <submittedName>
        <fullName evidence="4">FAD-dependent monooxygenase</fullName>
    </submittedName>
</protein>
<dbReference type="GO" id="GO:0004497">
    <property type="term" value="F:monooxygenase activity"/>
    <property type="evidence" value="ECO:0007669"/>
    <property type="project" value="UniProtKB-KW"/>
</dbReference>
<dbReference type="PRINTS" id="PR00420">
    <property type="entry name" value="RNGMNOXGNASE"/>
</dbReference>
<evidence type="ECO:0000259" key="3">
    <source>
        <dbReference type="Pfam" id="PF01494"/>
    </source>
</evidence>
<keyword evidence="1" id="KW-0560">Oxidoreductase</keyword>
<dbReference type="InterPro" id="IPR050631">
    <property type="entry name" value="PheA/TfdB_FAD_monoxygenase"/>
</dbReference>
<name>A0ABN3V6I8_9PSEU</name>
<evidence type="ECO:0000256" key="2">
    <source>
        <dbReference type="ARBA" id="ARBA00023027"/>
    </source>
</evidence>